<proteinExistence type="predicted"/>
<comment type="caution">
    <text evidence="2">The sequence shown here is derived from an EMBL/GenBank/DDBJ whole genome shotgun (WGS) entry which is preliminary data.</text>
</comment>
<reference evidence="2 3" key="1">
    <citation type="journal article" date="2024" name="Science">
        <title>Giant polyketide synthase enzymes in the biosynthesis of giant marine polyether toxins.</title>
        <authorList>
            <person name="Fallon T.R."/>
            <person name="Shende V.V."/>
            <person name="Wierzbicki I.H."/>
            <person name="Pendleton A.L."/>
            <person name="Watervoot N.F."/>
            <person name="Auber R.P."/>
            <person name="Gonzalez D.J."/>
            <person name="Wisecaver J.H."/>
            <person name="Moore B.S."/>
        </authorList>
    </citation>
    <scope>NUCLEOTIDE SEQUENCE [LARGE SCALE GENOMIC DNA]</scope>
    <source>
        <strain evidence="2 3">12B1</strain>
    </source>
</reference>
<gene>
    <name evidence="2" type="ORF">AB1Y20_020313</name>
</gene>
<evidence type="ECO:0000313" key="2">
    <source>
        <dbReference type="EMBL" id="KAL1525456.1"/>
    </source>
</evidence>
<evidence type="ECO:0008006" key="4">
    <source>
        <dbReference type="Google" id="ProtNLM"/>
    </source>
</evidence>
<sequence length="237" mass="26685">MELTASARECCKRLRRTPNLDICHEDSVIDMMGEPDAPEIPSADDDMSGGATSLTEPELDEADVDDQFLADTTPSFDPTIPRQRRAVAQPLRLENNPRVICYLHQHTQSGSSCSWHGHEARLCYFLPESWSPAYKFTVFEDSYIVQFDEDVEATYAAELSNSGKQFHLARPFHTKKNTLDGGGQLAEFEMVWPVPVDRMLLDAVQRACESVHPGAKRKPRHALSLSTVHLKMQKLDL</sequence>
<accession>A0AB34JUC4</accession>
<keyword evidence="3" id="KW-1185">Reference proteome</keyword>
<protein>
    <recommendedName>
        <fullName evidence="4">Cysteine dioxygenase</fullName>
    </recommendedName>
</protein>
<evidence type="ECO:0000313" key="3">
    <source>
        <dbReference type="Proteomes" id="UP001515480"/>
    </source>
</evidence>
<organism evidence="2 3">
    <name type="scientific">Prymnesium parvum</name>
    <name type="common">Toxic golden alga</name>
    <dbReference type="NCBI Taxonomy" id="97485"/>
    <lineage>
        <taxon>Eukaryota</taxon>
        <taxon>Haptista</taxon>
        <taxon>Haptophyta</taxon>
        <taxon>Prymnesiophyceae</taxon>
        <taxon>Prymnesiales</taxon>
        <taxon>Prymnesiaceae</taxon>
        <taxon>Prymnesium</taxon>
    </lineage>
</organism>
<dbReference type="EMBL" id="JBGBPQ010000004">
    <property type="protein sequence ID" value="KAL1525456.1"/>
    <property type="molecule type" value="Genomic_DNA"/>
</dbReference>
<name>A0AB34JUC4_PRYPA</name>
<dbReference type="Proteomes" id="UP001515480">
    <property type="component" value="Unassembled WGS sequence"/>
</dbReference>
<evidence type="ECO:0000256" key="1">
    <source>
        <dbReference type="SAM" id="MobiDB-lite"/>
    </source>
</evidence>
<dbReference type="AlphaFoldDB" id="A0AB34JUC4"/>
<feature type="region of interest" description="Disordered" evidence="1">
    <location>
        <begin position="32"/>
        <end position="54"/>
    </location>
</feature>